<dbReference type="Proteomes" id="UP000179786">
    <property type="component" value="Unassembled WGS sequence"/>
</dbReference>
<dbReference type="AlphaFoldDB" id="A0A1S1MYY5"/>
<dbReference type="EMBL" id="MKJU01000035">
    <property type="protein sequence ID" value="OHU87232.1"/>
    <property type="molecule type" value="Genomic_DNA"/>
</dbReference>
<dbReference type="EMBL" id="MKJU01000026">
    <property type="protein sequence ID" value="OHU90253.1"/>
    <property type="molecule type" value="Genomic_DNA"/>
</dbReference>
<dbReference type="PANTHER" id="PTHR33215:SF12">
    <property type="entry name" value="TRANSPOSASE INSN FOR INSERTION SEQUENCE ELEMENT IS911A-RELATED"/>
    <property type="match status" value="1"/>
</dbReference>
<dbReference type="Gene3D" id="1.10.10.60">
    <property type="entry name" value="Homeodomain-like"/>
    <property type="match status" value="1"/>
</dbReference>
<protein>
    <submittedName>
        <fullName evidence="11">Transposase</fullName>
    </submittedName>
</protein>
<dbReference type="Pfam" id="PF01527">
    <property type="entry name" value="HTH_Tnp_1"/>
    <property type="match status" value="1"/>
</dbReference>
<comment type="caution">
    <text evidence="11">The sequence shown here is derived from an EMBL/GenBank/DDBJ whole genome shotgun (WGS) entry which is preliminary data.</text>
</comment>
<evidence type="ECO:0000313" key="5">
    <source>
        <dbReference type="EMBL" id="OHU89894.1"/>
    </source>
</evidence>
<evidence type="ECO:0000256" key="2">
    <source>
        <dbReference type="SAM" id="Coils"/>
    </source>
</evidence>
<keyword evidence="13" id="KW-1185">Reference proteome</keyword>
<dbReference type="EMBL" id="MKJU01000005">
    <property type="protein sequence ID" value="OHU93085.1"/>
    <property type="molecule type" value="Genomic_DNA"/>
</dbReference>
<dbReference type="EMBL" id="MKJU01000032">
    <property type="protein sequence ID" value="OHU87414.1"/>
    <property type="molecule type" value="Genomic_DNA"/>
</dbReference>
<feature type="coiled-coil region" evidence="2">
    <location>
        <begin position="63"/>
        <end position="97"/>
    </location>
</feature>
<dbReference type="RefSeq" id="WP_070983092.1">
    <property type="nucleotide sequence ID" value="NZ_MKJU01000005.1"/>
</dbReference>
<dbReference type="EMBL" id="MKJU01000018">
    <property type="protein sequence ID" value="OHU92328.1"/>
    <property type="molecule type" value="Genomic_DNA"/>
</dbReference>
<evidence type="ECO:0000313" key="4">
    <source>
        <dbReference type="EMBL" id="OHU87414.1"/>
    </source>
</evidence>
<evidence type="ECO:0000313" key="10">
    <source>
        <dbReference type="EMBL" id="OHU92328.1"/>
    </source>
</evidence>
<sequence length="103" mass="11880">MTKRTRPTYSPEFRLEVAQQVVDEQRSVRDVAEAMGLGKSTVDKWARQLKEERNGNLTSATPLTPDQLKIRELERKLKRLEEDNEILKKASALLMQDSIKGLR</sequence>
<evidence type="ECO:0000313" key="3">
    <source>
        <dbReference type="EMBL" id="OHU87232.1"/>
    </source>
</evidence>
<comment type="similarity">
    <text evidence="1">Belongs to the transposase 8 family.</text>
</comment>
<name>A0A1S1MYY5_9GAMM</name>
<dbReference type="GO" id="GO:0004803">
    <property type="term" value="F:transposase activity"/>
    <property type="evidence" value="ECO:0007669"/>
    <property type="project" value="InterPro"/>
</dbReference>
<evidence type="ECO:0000313" key="9">
    <source>
        <dbReference type="EMBL" id="OHU92316.1"/>
    </source>
</evidence>
<dbReference type="GO" id="GO:0003677">
    <property type="term" value="F:DNA binding"/>
    <property type="evidence" value="ECO:0007669"/>
    <property type="project" value="InterPro"/>
</dbReference>
<evidence type="ECO:0000313" key="12">
    <source>
        <dbReference type="EMBL" id="OHU93085.1"/>
    </source>
</evidence>
<accession>A0A1S1MYY5</accession>
<dbReference type="STRING" id="1859457.BET10_01100"/>
<dbReference type="EMBL" id="MKJU01000025">
    <property type="protein sequence ID" value="OHU91651.1"/>
    <property type="molecule type" value="Genomic_DNA"/>
</dbReference>
<keyword evidence="2" id="KW-0175">Coiled coil</keyword>
<dbReference type="SUPFAM" id="SSF46689">
    <property type="entry name" value="Homeodomain-like"/>
    <property type="match status" value="1"/>
</dbReference>
<evidence type="ECO:0000313" key="8">
    <source>
        <dbReference type="EMBL" id="OHU91776.1"/>
    </source>
</evidence>
<dbReference type="InterPro" id="IPR002514">
    <property type="entry name" value="Transposase_8"/>
</dbReference>
<dbReference type="EMBL" id="MKJU01000027">
    <property type="protein sequence ID" value="OHU89894.1"/>
    <property type="molecule type" value="Genomic_DNA"/>
</dbReference>
<proteinExistence type="inferred from homology"/>
<dbReference type="PANTHER" id="PTHR33215">
    <property type="entry name" value="PROTEIN DISTAL ANTENNA"/>
    <property type="match status" value="1"/>
</dbReference>
<dbReference type="EMBL" id="MKJU01000024">
    <property type="protein sequence ID" value="OHU91776.1"/>
    <property type="molecule type" value="Genomic_DNA"/>
</dbReference>
<gene>
    <name evidence="3" type="ORF">BET10_01100</name>
    <name evidence="12" type="ORF">BET10_03515</name>
    <name evidence="11" type="ORF">BET10_05890</name>
    <name evidence="9" type="ORF">BET10_05970</name>
    <name evidence="10" type="ORF">BET10_06040</name>
    <name evidence="8" type="ORF">BET10_08230</name>
    <name evidence="7" type="ORF">BET10_12665</name>
    <name evidence="6" type="ORF">BET10_12675</name>
    <name evidence="5" type="ORF">BET10_13960</name>
    <name evidence="4" type="ORF">BET10_21060</name>
</gene>
<dbReference type="InterPro" id="IPR009057">
    <property type="entry name" value="Homeodomain-like_sf"/>
</dbReference>
<evidence type="ECO:0000256" key="1">
    <source>
        <dbReference type="ARBA" id="ARBA00009964"/>
    </source>
</evidence>
<dbReference type="OrthoDB" id="9810995at2"/>
<dbReference type="InterPro" id="IPR051839">
    <property type="entry name" value="RD_transcriptional_regulator"/>
</dbReference>
<dbReference type="EMBL" id="MKJU01000018">
    <property type="protein sequence ID" value="OHU92316.1"/>
    <property type="molecule type" value="Genomic_DNA"/>
</dbReference>
<dbReference type="GO" id="GO:0006313">
    <property type="term" value="P:DNA transposition"/>
    <property type="evidence" value="ECO:0007669"/>
    <property type="project" value="InterPro"/>
</dbReference>
<reference evidence="11 13" key="1">
    <citation type="submission" date="2016-09" db="EMBL/GenBank/DDBJ databases">
        <title>Pseudoalteromonas amylolytica sp. nov., isolated from the surface seawater.</title>
        <authorList>
            <person name="Wu Y.-H."/>
            <person name="Cheng H."/>
            <person name="Jin X.-B."/>
            <person name="Wang C.-S."/>
            <person name="Xu X.-W."/>
        </authorList>
    </citation>
    <scope>NUCLEOTIDE SEQUENCE [LARGE SCALE GENOMIC DNA]</scope>
    <source>
        <strain evidence="11 13">JW1</strain>
    </source>
</reference>
<evidence type="ECO:0000313" key="11">
    <source>
        <dbReference type="EMBL" id="OHU92378.1"/>
    </source>
</evidence>
<dbReference type="EMBL" id="MKJU01000010">
    <property type="protein sequence ID" value="OHU92378.1"/>
    <property type="molecule type" value="Genomic_DNA"/>
</dbReference>
<evidence type="ECO:0000313" key="13">
    <source>
        <dbReference type="Proteomes" id="UP000179786"/>
    </source>
</evidence>
<organism evidence="11 13">
    <name type="scientific">Pseudoalteromonas amylolytica</name>
    <dbReference type="NCBI Taxonomy" id="1859457"/>
    <lineage>
        <taxon>Bacteria</taxon>
        <taxon>Pseudomonadati</taxon>
        <taxon>Pseudomonadota</taxon>
        <taxon>Gammaproteobacteria</taxon>
        <taxon>Alteromonadales</taxon>
        <taxon>Pseudoalteromonadaceae</taxon>
        <taxon>Pseudoalteromonas</taxon>
    </lineage>
</organism>
<evidence type="ECO:0000313" key="7">
    <source>
        <dbReference type="EMBL" id="OHU91651.1"/>
    </source>
</evidence>
<evidence type="ECO:0000313" key="6">
    <source>
        <dbReference type="EMBL" id="OHU90253.1"/>
    </source>
</evidence>